<sequence>MLTLFHYPMNAGSRFTRLLLSEYAVPFTLIEELPWVRRREFLQLNPAGSVPVLLAEADQPVAGTIPILEYLDETRGSMARENRLMPEDVFGRAEARRLTLWYLEKCENEVTRHMVRERVTRPLMPTDKGGGSPDAGALRAARNNIKQHLKYTNYLAGSRNWLAGDRLSIADLAAGATLSILDYLGELDWSGHDAARDWYARVKSRPSFRPLLQERVRGLPPSAHYADPDF</sequence>
<dbReference type="SUPFAM" id="SSF52833">
    <property type="entry name" value="Thioredoxin-like"/>
    <property type="match status" value="1"/>
</dbReference>
<dbReference type="OrthoDB" id="9794721at2"/>
<keyword evidence="4" id="KW-1185">Reference proteome</keyword>
<reference evidence="4" key="1">
    <citation type="journal article" date="2017" name="Int. J. Syst. Evol. Microbiol.">
        <title>Notoacmeibacter marinus gen. nov., sp. nov., isolated from the gut of a limpet and proposal of Notoacmeibacteraceae fam. nov. in the order Rhizobiales of the class Alphaproteobacteria.</title>
        <authorList>
            <person name="Huang Z."/>
            <person name="Guo F."/>
            <person name="Lai Q."/>
        </authorList>
    </citation>
    <scope>NUCLEOTIDE SEQUENCE [LARGE SCALE GENOMIC DNA]</scope>
    <source>
        <strain evidence="4">XMTR2A4</strain>
    </source>
</reference>
<keyword evidence="3" id="KW-0808">Transferase</keyword>
<dbReference type="PANTHER" id="PTHR44051:SF8">
    <property type="entry name" value="GLUTATHIONE S-TRANSFERASE GSTA"/>
    <property type="match status" value="1"/>
</dbReference>
<evidence type="ECO:0000259" key="1">
    <source>
        <dbReference type="PROSITE" id="PS50404"/>
    </source>
</evidence>
<dbReference type="Proteomes" id="UP000215405">
    <property type="component" value="Unassembled WGS sequence"/>
</dbReference>
<dbReference type="CDD" id="cd00570">
    <property type="entry name" value="GST_N_family"/>
    <property type="match status" value="1"/>
</dbReference>
<proteinExistence type="predicted"/>
<dbReference type="SUPFAM" id="SSF47616">
    <property type="entry name" value="GST C-terminal domain-like"/>
    <property type="match status" value="1"/>
</dbReference>
<dbReference type="Gene3D" id="1.20.1050.10">
    <property type="match status" value="1"/>
</dbReference>
<comment type="caution">
    <text evidence="3">The sequence shown here is derived from an EMBL/GenBank/DDBJ whole genome shotgun (WGS) entry which is preliminary data.</text>
</comment>
<organism evidence="3 4">
    <name type="scientific">Notoacmeibacter marinus</name>
    <dbReference type="NCBI Taxonomy" id="1876515"/>
    <lineage>
        <taxon>Bacteria</taxon>
        <taxon>Pseudomonadati</taxon>
        <taxon>Pseudomonadota</taxon>
        <taxon>Alphaproteobacteria</taxon>
        <taxon>Hyphomicrobiales</taxon>
        <taxon>Notoacmeibacteraceae</taxon>
        <taxon>Notoacmeibacter</taxon>
    </lineage>
</organism>
<evidence type="ECO:0000259" key="2">
    <source>
        <dbReference type="PROSITE" id="PS50405"/>
    </source>
</evidence>
<evidence type="ECO:0000313" key="4">
    <source>
        <dbReference type="Proteomes" id="UP000215405"/>
    </source>
</evidence>
<dbReference type="RefSeq" id="WP_094075842.1">
    <property type="nucleotide sequence ID" value="NZ_KZ851842.1"/>
</dbReference>
<feature type="domain" description="GST C-terminal" evidence="2">
    <location>
        <begin position="88"/>
        <end position="222"/>
    </location>
</feature>
<dbReference type="Gene3D" id="3.40.30.10">
    <property type="entry name" value="Glutaredoxin"/>
    <property type="match status" value="1"/>
</dbReference>
<dbReference type="Pfam" id="PF13409">
    <property type="entry name" value="GST_N_2"/>
    <property type="match status" value="1"/>
</dbReference>
<dbReference type="EMBL" id="NBYO01000001">
    <property type="protein sequence ID" value="OXT01875.1"/>
    <property type="molecule type" value="Genomic_DNA"/>
</dbReference>
<dbReference type="InterPro" id="IPR010987">
    <property type="entry name" value="Glutathione-S-Trfase_C-like"/>
</dbReference>
<feature type="domain" description="GST N-terminal" evidence="1">
    <location>
        <begin position="1"/>
        <end position="79"/>
    </location>
</feature>
<dbReference type="InterPro" id="IPR036249">
    <property type="entry name" value="Thioredoxin-like_sf"/>
</dbReference>
<dbReference type="GO" id="GO:0016740">
    <property type="term" value="F:transferase activity"/>
    <property type="evidence" value="ECO:0007669"/>
    <property type="project" value="UniProtKB-KW"/>
</dbReference>
<dbReference type="AlphaFoldDB" id="A0A231V0Y2"/>
<dbReference type="PANTHER" id="PTHR44051">
    <property type="entry name" value="GLUTATHIONE S-TRANSFERASE-RELATED"/>
    <property type="match status" value="1"/>
</dbReference>
<accession>A0A231V0Y2</accession>
<dbReference type="PROSITE" id="PS50405">
    <property type="entry name" value="GST_CTER"/>
    <property type="match status" value="1"/>
</dbReference>
<dbReference type="InterPro" id="IPR036282">
    <property type="entry name" value="Glutathione-S-Trfase_C_sf"/>
</dbReference>
<dbReference type="InterPro" id="IPR004045">
    <property type="entry name" value="Glutathione_S-Trfase_N"/>
</dbReference>
<dbReference type="PROSITE" id="PS50404">
    <property type="entry name" value="GST_NTER"/>
    <property type="match status" value="1"/>
</dbReference>
<gene>
    <name evidence="3" type="ORF">B7H23_02700</name>
</gene>
<dbReference type="CDD" id="cd00299">
    <property type="entry name" value="GST_C_family"/>
    <property type="match status" value="1"/>
</dbReference>
<name>A0A231V0Y2_9HYPH</name>
<protein>
    <submittedName>
        <fullName evidence="3">Glutathione S-transferase</fullName>
    </submittedName>
</protein>
<dbReference type="Pfam" id="PF13410">
    <property type="entry name" value="GST_C_2"/>
    <property type="match status" value="1"/>
</dbReference>
<evidence type="ECO:0000313" key="3">
    <source>
        <dbReference type="EMBL" id="OXT01875.1"/>
    </source>
</evidence>